<evidence type="ECO:0000313" key="5">
    <source>
        <dbReference type="EMBL" id="MBM7690872.1"/>
    </source>
</evidence>
<dbReference type="SUPFAM" id="SSF53067">
    <property type="entry name" value="Actin-like ATPase domain"/>
    <property type="match status" value="1"/>
</dbReference>
<dbReference type="Gene3D" id="1.10.10.10">
    <property type="entry name" value="Winged helix-like DNA-binding domain superfamily/Winged helix DNA-binding domain"/>
    <property type="match status" value="1"/>
</dbReference>
<dbReference type="Gene3D" id="3.30.420.40">
    <property type="match status" value="2"/>
</dbReference>
<dbReference type="InterPro" id="IPR036390">
    <property type="entry name" value="WH_DNA-bd_sf"/>
</dbReference>
<dbReference type="Proteomes" id="UP000823486">
    <property type="component" value="Unassembled WGS sequence"/>
</dbReference>
<dbReference type="RefSeq" id="WP_204537591.1">
    <property type="nucleotide sequence ID" value="NZ_JAFBFI010000001.1"/>
</dbReference>
<comment type="similarity">
    <text evidence="2">Belongs to the ROK (NagC/XylR) family.</text>
</comment>
<comment type="caution">
    <text evidence="5">The sequence shown here is derived from an EMBL/GenBank/DDBJ whole genome shotgun (WGS) entry which is preliminary data.</text>
</comment>
<evidence type="ECO:0000256" key="3">
    <source>
        <dbReference type="ARBA" id="ARBA00022629"/>
    </source>
</evidence>
<dbReference type="CDD" id="cd00090">
    <property type="entry name" value="HTH_ARSR"/>
    <property type="match status" value="1"/>
</dbReference>
<dbReference type="InterPro" id="IPR036388">
    <property type="entry name" value="WH-like_DNA-bd_sf"/>
</dbReference>
<dbReference type="InterPro" id="IPR043129">
    <property type="entry name" value="ATPase_NBD"/>
</dbReference>
<keyword evidence="3" id="KW-0119">Carbohydrate metabolism</keyword>
<dbReference type="InterPro" id="IPR000600">
    <property type="entry name" value="ROK"/>
</dbReference>
<evidence type="ECO:0000313" key="6">
    <source>
        <dbReference type="Proteomes" id="UP000823486"/>
    </source>
</evidence>
<sequence>MVKNLLRGSFKLMKSMNRSLILNIIREKGPISRAEIAKLTKLTPPTVSSLVKELLQAEIVIERNLGESSGGRKPTLLTLNSKMFHVIGMDIGSQNIKTILTTITGSIIKHSIVPLPAESTRETLLSAIIQSVQSILDDTEIDEEKIVGIGVGMHGIVDANQGISVFAPNLHLHNIPIKEVLEEKFNMIVKVENDGRAMSLGELWFGNGAGIDSFVCINVGRGIGAGIIMNGKLYHGSHFISGEIGHMVIDIDGPKCTCGNYGCLQTFASGPAIVDRVKKEMRLGQSSLLSQLTEGNLDNVTGELIYKAALDGDSLCRTALQQAGRYMGVGLTNLIHTVNPRRIIIGGGVSNAGDLIMESITQTVKQRALTQPAKETEIILSKFGDDATAMGAVALILAELFTSRNTETASAL</sequence>
<dbReference type="Pfam" id="PF00480">
    <property type="entry name" value="ROK"/>
    <property type="match status" value="1"/>
</dbReference>
<keyword evidence="6" id="KW-1185">Reference proteome</keyword>
<dbReference type="Pfam" id="PF13412">
    <property type="entry name" value="HTH_24"/>
    <property type="match status" value="1"/>
</dbReference>
<evidence type="ECO:0000256" key="1">
    <source>
        <dbReference type="ARBA" id="ARBA00002486"/>
    </source>
</evidence>
<reference evidence="5 6" key="1">
    <citation type="submission" date="2021-01" db="EMBL/GenBank/DDBJ databases">
        <title>Genomic Encyclopedia of Type Strains, Phase IV (KMG-IV): sequencing the most valuable type-strain genomes for metagenomic binning, comparative biology and taxonomic classification.</title>
        <authorList>
            <person name="Goeker M."/>
        </authorList>
    </citation>
    <scope>NUCLEOTIDE SEQUENCE [LARGE SCALE GENOMIC DNA]</scope>
    <source>
        <strain evidence="5 6">DSM 105482</strain>
    </source>
</reference>
<dbReference type="InterPro" id="IPR011991">
    <property type="entry name" value="ArsR-like_HTH"/>
</dbReference>
<protein>
    <submittedName>
        <fullName evidence="5">Glucokinase-like ROK family protein</fullName>
    </submittedName>
</protein>
<dbReference type="SUPFAM" id="SSF46785">
    <property type="entry name" value="Winged helix' DNA-binding domain"/>
    <property type="match status" value="1"/>
</dbReference>
<evidence type="ECO:0000256" key="2">
    <source>
        <dbReference type="ARBA" id="ARBA00006479"/>
    </source>
</evidence>
<comment type="function">
    <text evidence="1">Transcriptional repressor of xylose-utilizing enzymes.</text>
</comment>
<dbReference type="PANTHER" id="PTHR18964:SF149">
    <property type="entry name" value="BIFUNCTIONAL UDP-N-ACETYLGLUCOSAMINE 2-EPIMERASE_N-ACETYLMANNOSAMINE KINASE"/>
    <property type="match status" value="1"/>
</dbReference>
<keyword evidence="3" id="KW-0859">Xylose metabolism</keyword>
<name>A0ABS2QCI3_9BACI</name>
<evidence type="ECO:0000256" key="4">
    <source>
        <dbReference type="ARBA" id="ARBA00023125"/>
    </source>
</evidence>
<accession>A0ABS2QCI3</accession>
<organism evidence="5 6">
    <name type="scientific">Peribacillus deserti</name>
    <dbReference type="NCBI Taxonomy" id="673318"/>
    <lineage>
        <taxon>Bacteria</taxon>
        <taxon>Bacillati</taxon>
        <taxon>Bacillota</taxon>
        <taxon>Bacilli</taxon>
        <taxon>Bacillales</taxon>
        <taxon>Bacillaceae</taxon>
        <taxon>Peribacillus</taxon>
    </lineage>
</organism>
<dbReference type="CDD" id="cd24076">
    <property type="entry name" value="ASKHA_ATPase_ROK_BsXylR-like"/>
    <property type="match status" value="1"/>
</dbReference>
<dbReference type="PROSITE" id="PS01125">
    <property type="entry name" value="ROK"/>
    <property type="match status" value="1"/>
</dbReference>
<gene>
    <name evidence="5" type="ORF">JOC77_000275</name>
</gene>
<keyword evidence="4" id="KW-0238">DNA-binding</keyword>
<proteinExistence type="inferred from homology"/>
<dbReference type="PANTHER" id="PTHR18964">
    <property type="entry name" value="ROK (REPRESSOR, ORF, KINASE) FAMILY"/>
    <property type="match status" value="1"/>
</dbReference>
<dbReference type="EMBL" id="JAFBFI010000001">
    <property type="protein sequence ID" value="MBM7690872.1"/>
    <property type="molecule type" value="Genomic_DNA"/>
</dbReference>
<dbReference type="InterPro" id="IPR049874">
    <property type="entry name" value="ROK_cs"/>
</dbReference>